<evidence type="ECO:0000313" key="2">
    <source>
        <dbReference type="EMBL" id="KAF9458979.1"/>
    </source>
</evidence>
<evidence type="ECO:0000313" key="3">
    <source>
        <dbReference type="Proteomes" id="UP000807353"/>
    </source>
</evidence>
<name>A0A9P6CFG2_9AGAR</name>
<comment type="caution">
    <text evidence="2">The sequence shown here is derived from an EMBL/GenBank/DDBJ whole genome shotgun (WGS) entry which is preliminary data.</text>
</comment>
<feature type="compositionally biased region" description="Low complexity" evidence="1">
    <location>
        <begin position="131"/>
        <end position="144"/>
    </location>
</feature>
<organism evidence="2 3">
    <name type="scientific">Collybia nuda</name>
    <dbReference type="NCBI Taxonomy" id="64659"/>
    <lineage>
        <taxon>Eukaryota</taxon>
        <taxon>Fungi</taxon>
        <taxon>Dikarya</taxon>
        <taxon>Basidiomycota</taxon>
        <taxon>Agaricomycotina</taxon>
        <taxon>Agaricomycetes</taxon>
        <taxon>Agaricomycetidae</taxon>
        <taxon>Agaricales</taxon>
        <taxon>Tricholomatineae</taxon>
        <taxon>Clitocybaceae</taxon>
        <taxon>Collybia</taxon>
    </lineage>
</organism>
<dbReference type="Proteomes" id="UP000807353">
    <property type="component" value="Unassembled WGS sequence"/>
</dbReference>
<proteinExistence type="predicted"/>
<dbReference type="AlphaFoldDB" id="A0A9P6CFG2"/>
<sequence>MGRPIGGDVGDDDFGRPIDLDEGLGETSMQEEHTSMQDPGPSRGGGHPVSDINAQRGSGVGMLSKLLPQQNQYPNQSRAPAQRALNTTNNHAQPSRIQDQNRHPQSSSGSVTKRPVAPSMGGFHFPPGMNPLQQQQSRLPPQALGQRSGSGIGLKRPSDAMSGPTTTAGAKRPGMGLDTHTGPDTNTVKREVFARLDGEGGEIKRVRR</sequence>
<reference evidence="2" key="1">
    <citation type="submission" date="2020-11" db="EMBL/GenBank/DDBJ databases">
        <authorList>
            <consortium name="DOE Joint Genome Institute"/>
            <person name="Ahrendt S."/>
            <person name="Riley R."/>
            <person name="Andreopoulos W."/>
            <person name="Labutti K."/>
            <person name="Pangilinan J."/>
            <person name="Ruiz-Duenas F.J."/>
            <person name="Barrasa J.M."/>
            <person name="Sanchez-Garcia M."/>
            <person name="Camarero S."/>
            <person name="Miyauchi S."/>
            <person name="Serrano A."/>
            <person name="Linde D."/>
            <person name="Babiker R."/>
            <person name="Drula E."/>
            <person name="Ayuso-Fernandez I."/>
            <person name="Pacheco R."/>
            <person name="Padilla G."/>
            <person name="Ferreira P."/>
            <person name="Barriuso J."/>
            <person name="Kellner H."/>
            <person name="Castanera R."/>
            <person name="Alfaro M."/>
            <person name="Ramirez L."/>
            <person name="Pisabarro A.G."/>
            <person name="Kuo A."/>
            <person name="Tritt A."/>
            <person name="Lipzen A."/>
            <person name="He G."/>
            <person name="Yan M."/>
            <person name="Ng V."/>
            <person name="Cullen D."/>
            <person name="Martin F."/>
            <person name="Rosso M.-N."/>
            <person name="Henrissat B."/>
            <person name="Hibbett D."/>
            <person name="Martinez A.T."/>
            <person name="Grigoriev I.V."/>
        </authorList>
    </citation>
    <scope>NUCLEOTIDE SEQUENCE</scope>
    <source>
        <strain evidence="2">CBS 247.69</strain>
    </source>
</reference>
<feature type="compositionally biased region" description="Polar residues" evidence="1">
    <location>
        <begin position="67"/>
        <end position="111"/>
    </location>
</feature>
<accession>A0A9P6CFG2</accession>
<dbReference type="EMBL" id="MU150326">
    <property type="protein sequence ID" value="KAF9458979.1"/>
    <property type="molecule type" value="Genomic_DNA"/>
</dbReference>
<gene>
    <name evidence="2" type="ORF">BDZ94DRAFT_1066214</name>
</gene>
<dbReference type="OrthoDB" id="2758429at2759"/>
<protein>
    <submittedName>
        <fullName evidence="2">Uncharacterized protein</fullName>
    </submittedName>
</protein>
<feature type="region of interest" description="Disordered" evidence="1">
    <location>
        <begin position="1"/>
        <end position="189"/>
    </location>
</feature>
<keyword evidence="3" id="KW-1185">Reference proteome</keyword>
<evidence type="ECO:0000256" key="1">
    <source>
        <dbReference type="SAM" id="MobiDB-lite"/>
    </source>
</evidence>